<dbReference type="GO" id="GO:0016036">
    <property type="term" value="P:cellular response to phosphate starvation"/>
    <property type="evidence" value="ECO:0007669"/>
    <property type="project" value="TreeGrafter"/>
</dbReference>
<dbReference type="AlphaFoldDB" id="A0A8X8IHG2"/>
<gene>
    <name evidence="9" type="ORF">SAMN05444410_11647</name>
</gene>
<protein>
    <recommendedName>
        <fullName evidence="2">histidine kinase</fullName>
        <ecNumber evidence="2">2.7.13.3</ecNumber>
    </recommendedName>
</protein>
<dbReference type="InterPro" id="IPR036890">
    <property type="entry name" value="HATPase_C_sf"/>
</dbReference>
<dbReference type="InterPro" id="IPR005467">
    <property type="entry name" value="His_kinase_dom"/>
</dbReference>
<accession>A0A8X8IHG2</accession>
<keyword evidence="3" id="KW-0597">Phosphoprotein</keyword>
<keyword evidence="7" id="KW-1133">Transmembrane helix</keyword>
<evidence type="ECO:0000256" key="1">
    <source>
        <dbReference type="ARBA" id="ARBA00000085"/>
    </source>
</evidence>
<dbReference type="Proteomes" id="UP000198711">
    <property type="component" value="Unassembled WGS sequence"/>
</dbReference>
<dbReference type="PANTHER" id="PTHR45453">
    <property type="entry name" value="PHOSPHATE REGULON SENSOR PROTEIN PHOR"/>
    <property type="match status" value="1"/>
</dbReference>
<dbReference type="InterPro" id="IPR003594">
    <property type="entry name" value="HATPase_dom"/>
</dbReference>
<comment type="catalytic activity">
    <reaction evidence="1">
        <text>ATP + protein L-histidine = ADP + protein N-phospho-L-histidine.</text>
        <dbReference type="EC" id="2.7.13.3"/>
    </reaction>
</comment>
<evidence type="ECO:0000256" key="2">
    <source>
        <dbReference type="ARBA" id="ARBA00012438"/>
    </source>
</evidence>
<dbReference type="Gene3D" id="1.10.287.130">
    <property type="match status" value="1"/>
</dbReference>
<feature type="transmembrane region" description="Helical" evidence="7">
    <location>
        <begin position="9"/>
        <end position="32"/>
    </location>
</feature>
<dbReference type="SMART" id="SM00388">
    <property type="entry name" value="HisKA"/>
    <property type="match status" value="1"/>
</dbReference>
<keyword evidence="6" id="KW-0902">Two-component regulatory system</keyword>
<dbReference type="CDD" id="cd00082">
    <property type="entry name" value="HisKA"/>
    <property type="match status" value="1"/>
</dbReference>
<dbReference type="Pfam" id="PF00512">
    <property type="entry name" value="HisKA"/>
    <property type="match status" value="1"/>
</dbReference>
<dbReference type="InterPro" id="IPR003661">
    <property type="entry name" value="HisK_dim/P_dom"/>
</dbReference>
<keyword evidence="7" id="KW-0472">Membrane</keyword>
<keyword evidence="5 9" id="KW-0418">Kinase</keyword>
<keyword evidence="7" id="KW-0812">Transmembrane</keyword>
<feature type="transmembrane region" description="Helical" evidence="7">
    <location>
        <begin position="74"/>
        <end position="93"/>
    </location>
</feature>
<dbReference type="InterPro" id="IPR036097">
    <property type="entry name" value="HisK_dim/P_sf"/>
</dbReference>
<organism evidence="9 10">
    <name type="scientific">Hydrobacter penzbergensis</name>
    <dbReference type="NCBI Taxonomy" id="1235997"/>
    <lineage>
        <taxon>Bacteria</taxon>
        <taxon>Pseudomonadati</taxon>
        <taxon>Bacteroidota</taxon>
        <taxon>Chitinophagia</taxon>
        <taxon>Chitinophagales</taxon>
        <taxon>Chitinophagaceae</taxon>
        <taxon>Hydrobacter</taxon>
    </lineage>
</organism>
<evidence type="ECO:0000313" key="10">
    <source>
        <dbReference type="Proteomes" id="UP000198711"/>
    </source>
</evidence>
<dbReference type="SMART" id="SM00387">
    <property type="entry name" value="HATPase_c"/>
    <property type="match status" value="1"/>
</dbReference>
<keyword evidence="4" id="KW-0808">Transferase</keyword>
<dbReference type="CDD" id="cd00075">
    <property type="entry name" value="HATPase"/>
    <property type="match status" value="1"/>
</dbReference>
<comment type="caution">
    <text evidence="9">The sequence shown here is derived from an EMBL/GenBank/DDBJ whole genome shotgun (WGS) entry which is preliminary data.</text>
</comment>
<dbReference type="RefSeq" id="WP_092726150.1">
    <property type="nucleotide sequence ID" value="NZ_FNNO01000016.1"/>
</dbReference>
<evidence type="ECO:0000259" key="8">
    <source>
        <dbReference type="PROSITE" id="PS50109"/>
    </source>
</evidence>
<dbReference type="GO" id="GO:0004721">
    <property type="term" value="F:phosphoprotein phosphatase activity"/>
    <property type="evidence" value="ECO:0007669"/>
    <property type="project" value="TreeGrafter"/>
</dbReference>
<dbReference type="SUPFAM" id="SSF47384">
    <property type="entry name" value="Homodimeric domain of signal transducing histidine kinase"/>
    <property type="match status" value="1"/>
</dbReference>
<name>A0A8X8IHG2_9BACT</name>
<evidence type="ECO:0000256" key="4">
    <source>
        <dbReference type="ARBA" id="ARBA00022679"/>
    </source>
</evidence>
<dbReference type="FunFam" id="3.30.565.10:FF:000006">
    <property type="entry name" value="Sensor histidine kinase WalK"/>
    <property type="match status" value="1"/>
</dbReference>
<evidence type="ECO:0000256" key="7">
    <source>
        <dbReference type="SAM" id="Phobius"/>
    </source>
</evidence>
<dbReference type="EC" id="2.7.13.3" evidence="2"/>
<dbReference type="InterPro" id="IPR050351">
    <property type="entry name" value="BphY/WalK/GraS-like"/>
</dbReference>
<dbReference type="InterPro" id="IPR004358">
    <property type="entry name" value="Sig_transdc_His_kin-like_C"/>
</dbReference>
<evidence type="ECO:0000256" key="3">
    <source>
        <dbReference type="ARBA" id="ARBA00022553"/>
    </source>
</evidence>
<dbReference type="PROSITE" id="PS50109">
    <property type="entry name" value="HIS_KIN"/>
    <property type="match status" value="1"/>
</dbReference>
<evidence type="ECO:0000256" key="6">
    <source>
        <dbReference type="ARBA" id="ARBA00023012"/>
    </source>
</evidence>
<dbReference type="SUPFAM" id="SSF55874">
    <property type="entry name" value="ATPase domain of HSP90 chaperone/DNA topoisomerase II/histidine kinase"/>
    <property type="match status" value="1"/>
</dbReference>
<sequence>MSFFRSKKLAIVTIVYWFLLLYMIAALSWWFIALEKQNKEVSTIRLQELKKDDPAYFVKAVQIEEAKNRKTSQYIGEGMTFLALVVLGAVFVFRTTRKQIRFVQQQQNFMMAVTHELKTPIAVTRLNLETLQRRKLDEEKQQQLISNSLQETNRLNALCNNMLLAAQLESGVDFTTQPELNFTDLVEGCIDDFKNRFPNREIKEEIEEGVYLKGEDLLLQMLVNNLVENAMKYSPPASAIIVKLVASDDEVLLAVTDEGSGIPDTERKKIFDKFYRIGNENTRSAKGTGLGLYLCAKIAERHNGSISVVHNQPQGSIFTVLFQT</sequence>
<dbReference type="PANTHER" id="PTHR45453:SF1">
    <property type="entry name" value="PHOSPHATE REGULON SENSOR PROTEIN PHOR"/>
    <property type="match status" value="1"/>
</dbReference>
<evidence type="ECO:0000313" key="9">
    <source>
        <dbReference type="EMBL" id="SDX44996.1"/>
    </source>
</evidence>
<evidence type="ECO:0000256" key="5">
    <source>
        <dbReference type="ARBA" id="ARBA00022777"/>
    </source>
</evidence>
<dbReference type="GO" id="GO:0005886">
    <property type="term" value="C:plasma membrane"/>
    <property type="evidence" value="ECO:0007669"/>
    <property type="project" value="TreeGrafter"/>
</dbReference>
<dbReference type="Pfam" id="PF02518">
    <property type="entry name" value="HATPase_c"/>
    <property type="match status" value="1"/>
</dbReference>
<dbReference type="GO" id="GO:0000155">
    <property type="term" value="F:phosphorelay sensor kinase activity"/>
    <property type="evidence" value="ECO:0007669"/>
    <property type="project" value="InterPro"/>
</dbReference>
<keyword evidence="10" id="KW-1185">Reference proteome</keyword>
<feature type="domain" description="Histidine kinase" evidence="8">
    <location>
        <begin position="112"/>
        <end position="324"/>
    </location>
</feature>
<dbReference type="EMBL" id="FNNO01000016">
    <property type="protein sequence ID" value="SDX44996.1"/>
    <property type="molecule type" value="Genomic_DNA"/>
</dbReference>
<proteinExistence type="predicted"/>
<dbReference type="PRINTS" id="PR00344">
    <property type="entry name" value="BCTRLSENSOR"/>
</dbReference>
<reference evidence="9 10" key="1">
    <citation type="submission" date="2016-10" db="EMBL/GenBank/DDBJ databases">
        <authorList>
            <person name="Varghese N."/>
            <person name="Submissions S."/>
        </authorList>
    </citation>
    <scope>NUCLEOTIDE SEQUENCE [LARGE SCALE GENOMIC DNA]</scope>
    <source>
        <strain evidence="9 10">DSM 25353</strain>
    </source>
</reference>
<dbReference type="Gene3D" id="3.30.565.10">
    <property type="entry name" value="Histidine kinase-like ATPase, C-terminal domain"/>
    <property type="match status" value="1"/>
</dbReference>